<accession>A0ABX7CGY5</accession>
<keyword evidence="3" id="KW-0998">Cell outer membrane</keyword>
<dbReference type="InterPro" id="IPR036942">
    <property type="entry name" value="Beta-barrel_TonB_sf"/>
</dbReference>
<organism evidence="6 7">
    <name type="scientific">Sphingobacterium multivorum</name>
    <dbReference type="NCBI Taxonomy" id="28454"/>
    <lineage>
        <taxon>Bacteria</taxon>
        <taxon>Pseudomonadati</taxon>
        <taxon>Bacteroidota</taxon>
        <taxon>Sphingobacteriia</taxon>
        <taxon>Sphingobacteriales</taxon>
        <taxon>Sphingobacteriaceae</taxon>
        <taxon>Sphingobacterium</taxon>
    </lineage>
</organism>
<gene>
    <name evidence="6" type="ORF">I6I98_13780</name>
</gene>
<keyword evidence="2" id="KW-0472">Membrane</keyword>
<dbReference type="Proteomes" id="UP000595498">
    <property type="component" value="Chromosome"/>
</dbReference>
<dbReference type="Pfam" id="PF07715">
    <property type="entry name" value="Plug"/>
    <property type="match status" value="1"/>
</dbReference>
<evidence type="ECO:0000256" key="2">
    <source>
        <dbReference type="ARBA" id="ARBA00023136"/>
    </source>
</evidence>
<reference evidence="6 7" key="1">
    <citation type="submission" date="2021-01" db="EMBL/GenBank/DDBJ databases">
        <title>FDA dAtabase for Regulatory Grade micrObial Sequences (FDA-ARGOS): Supporting development and validation of Infectious Disease Dx tests.</title>
        <authorList>
            <person name="Sproer C."/>
            <person name="Gronow S."/>
            <person name="Severitt S."/>
            <person name="Schroder I."/>
            <person name="Tallon L."/>
            <person name="Sadzewicz L."/>
            <person name="Zhao X."/>
            <person name="Boylan J."/>
            <person name="Ott S."/>
            <person name="Bowen H."/>
            <person name="Vavikolanu K."/>
            <person name="Mehta A."/>
            <person name="Aluvathingal J."/>
            <person name="Nadendla S."/>
            <person name="Lowell S."/>
            <person name="Myers T."/>
            <person name="Yan Y."/>
            <person name="Sichtig H."/>
        </authorList>
    </citation>
    <scope>NUCLEOTIDE SEQUENCE [LARGE SCALE GENOMIC DNA]</scope>
    <source>
        <strain evidence="6 7">FDAARGOS_1141</strain>
    </source>
</reference>
<proteinExistence type="predicted"/>
<dbReference type="PANTHER" id="PTHR40980:SF4">
    <property type="entry name" value="TONB-DEPENDENT RECEPTOR-LIKE BETA-BARREL DOMAIN-CONTAINING PROTEIN"/>
    <property type="match status" value="1"/>
</dbReference>
<dbReference type="Gene3D" id="2.170.130.10">
    <property type="entry name" value="TonB-dependent receptor, plug domain"/>
    <property type="match status" value="1"/>
</dbReference>
<comment type="subcellular location">
    <subcellularLocation>
        <location evidence="1">Cell outer membrane</location>
    </subcellularLocation>
</comment>
<protein>
    <submittedName>
        <fullName evidence="6">TonB-dependent receptor</fullName>
    </submittedName>
</protein>
<dbReference type="EMBL" id="CP068224">
    <property type="protein sequence ID" value="QQT51372.1"/>
    <property type="molecule type" value="Genomic_DNA"/>
</dbReference>
<keyword evidence="6" id="KW-0675">Receptor</keyword>
<feature type="domain" description="TonB-dependent receptor plug" evidence="4">
    <location>
        <begin position="167"/>
        <end position="246"/>
    </location>
</feature>
<dbReference type="SUPFAM" id="SSF49464">
    <property type="entry name" value="Carboxypeptidase regulatory domain-like"/>
    <property type="match status" value="1"/>
</dbReference>
<dbReference type="SUPFAM" id="SSF56935">
    <property type="entry name" value="Porins"/>
    <property type="match status" value="1"/>
</dbReference>
<dbReference type="InterPro" id="IPR041700">
    <property type="entry name" value="OMP_b-brl_3"/>
</dbReference>
<name>A0ABX7CGY5_SPHMU</name>
<dbReference type="InterPro" id="IPR012910">
    <property type="entry name" value="Plug_dom"/>
</dbReference>
<evidence type="ECO:0000256" key="3">
    <source>
        <dbReference type="ARBA" id="ARBA00023237"/>
    </source>
</evidence>
<evidence type="ECO:0000313" key="7">
    <source>
        <dbReference type="Proteomes" id="UP000595498"/>
    </source>
</evidence>
<sequence>MRYQTVIEYTKAENWMDFRIGNFRMTSLPKFLLIGIFFLWSGALYGQATENIVQGKVVNPDHVPVFLATISLYSSDSKLIVSSMTDSTGCFRIPHRLTGNYYLLIKHLGYKELRSSSFNPSNGNVGTLHLLRQENTLEAAEVEGKKKLFSVDGGTVVYHVENSIGSQDISAFDALKRSPGVQIENDTDITLNGKSGVQILLDGKQTFLSGKELSDILKSMSSNNLKSIEIINNPSARYDATGAAGIINIKTKKNQTKGLNGNISTAFAYGVSPKQLENLAFNYRVNRINVYGTYNHTLGYYNYLYGTDRQQNGKSYDSHTIDVDKRQKMAAQVGVDYFIDEKNTVGFLANGNFIFGGGLTNTATAITTPPSTTVEETLDAINDYYGQNTKRYNFNLNYKYEDTIGHSLNIDADYGLFGKWNKNLQSNIYRDNQYVVTDENLYRTLNNIDIDLKGLKIDYATRLWGGKFETGAKYSAVGSKNNANFYHVKQSKDSLDNRRSNDFHFDEHISSAYVDYKRSIGAWSLQGGLRLEYASSNGTLLYQEYGAGLNEHINRKFTNFFPFFSIATQLTAKQTLSLSYAKRIERPAYQDLNPFVYMLDELSFWKGNPFLVPSLTQRFSLLYSVKNSTIIGINYVYTDQLNAKVTDTLEQDKIMMISKNVGTQQHWSLSMTQTYSPRPWWDMTFNGLLYYIYNDVSFDQYQNLNLRQTAGRAGLLQTFKLPFQMRAEVSVVYNSKRLGGANTISRPVSQADIAFQKSVLKDKATIRLAITDIYKGNQVKYTQNLPGLLSSSYGYYESRQVRLSFNYRFSSGATKDQRNRKSALESESGRIQ</sequence>
<evidence type="ECO:0000259" key="4">
    <source>
        <dbReference type="Pfam" id="PF07715"/>
    </source>
</evidence>
<dbReference type="Pfam" id="PF13620">
    <property type="entry name" value="CarboxypepD_reg"/>
    <property type="match status" value="1"/>
</dbReference>
<dbReference type="InterPro" id="IPR008969">
    <property type="entry name" value="CarboxyPept-like_regulatory"/>
</dbReference>
<evidence type="ECO:0000259" key="5">
    <source>
        <dbReference type="Pfam" id="PF14905"/>
    </source>
</evidence>
<dbReference type="PANTHER" id="PTHR40980">
    <property type="entry name" value="PLUG DOMAIN-CONTAINING PROTEIN"/>
    <property type="match status" value="1"/>
</dbReference>
<evidence type="ECO:0000256" key="1">
    <source>
        <dbReference type="ARBA" id="ARBA00004442"/>
    </source>
</evidence>
<evidence type="ECO:0000313" key="6">
    <source>
        <dbReference type="EMBL" id="QQT51372.1"/>
    </source>
</evidence>
<dbReference type="Pfam" id="PF14905">
    <property type="entry name" value="OMP_b-brl_3"/>
    <property type="match status" value="1"/>
</dbReference>
<feature type="domain" description="Outer membrane protein beta-barrel" evidence="5">
    <location>
        <begin position="402"/>
        <end position="807"/>
    </location>
</feature>
<dbReference type="InterPro" id="IPR037066">
    <property type="entry name" value="Plug_dom_sf"/>
</dbReference>
<dbReference type="Gene3D" id="2.40.170.20">
    <property type="entry name" value="TonB-dependent receptor, beta-barrel domain"/>
    <property type="match status" value="1"/>
</dbReference>
<keyword evidence="7" id="KW-1185">Reference proteome</keyword>